<reference evidence="2 3" key="1">
    <citation type="journal article" date="2021" name="Elife">
        <title>Chloroplast acquisition without the gene transfer in kleptoplastic sea slugs, Plakobranchus ocellatus.</title>
        <authorList>
            <person name="Maeda T."/>
            <person name="Takahashi S."/>
            <person name="Yoshida T."/>
            <person name="Shimamura S."/>
            <person name="Takaki Y."/>
            <person name="Nagai Y."/>
            <person name="Toyoda A."/>
            <person name="Suzuki Y."/>
            <person name="Arimoto A."/>
            <person name="Ishii H."/>
            <person name="Satoh N."/>
            <person name="Nishiyama T."/>
            <person name="Hasebe M."/>
            <person name="Maruyama T."/>
            <person name="Minagawa J."/>
            <person name="Obokata J."/>
            <person name="Shigenobu S."/>
        </authorList>
    </citation>
    <scope>NUCLEOTIDE SEQUENCE [LARGE SCALE GENOMIC DNA]</scope>
</reference>
<comment type="caution">
    <text evidence="2">The sequence shown here is derived from an EMBL/GenBank/DDBJ whole genome shotgun (WGS) entry which is preliminary data.</text>
</comment>
<sequence length="110" mass="12779">MMMTTTTMMIMVLLLLLLLMMMDDDHDHDDHVDLDNGGGDDVGYSDADVQFEWMNRTEPHMDDLDLDAKAIILDKEVALPQFEVKSVEPQLCRYKYHQKAGGYNYYREIS</sequence>
<evidence type="ECO:0000256" key="1">
    <source>
        <dbReference type="SAM" id="SignalP"/>
    </source>
</evidence>
<feature type="chain" id="PRO_5043943621" evidence="1">
    <location>
        <begin position="25"/>
        <end position="110"/>
    </location>
</feature>
<proteinExistence type="predicted"/>
<keyword evidence="3" id="KW-1185">Reference proteome</keyword>
<accession>A0AAV4H6B0</accession>
<protein>
    <submittedName>
        <fullName evidence="2">Gamma-aminobutyric acid-grated chloride-ion channel/receptor, zeta subunit</fullName>
    </submittedName>
</protein>
<evidence type="ECO:0000313" key="2">
    <source>
        <dbReference type="EMBL" id="GFR93032.1"/>
    </source>
</evidence>
<dbReference type="EMBL" id="BMAT01012477">
    <property type="protein sequence ID" value="GFR93032.1"/>
    <property type="molecule type" value="Genomic_DNA"/>
</dbReference>
<evidence type="ECO:0000313" key="3">
    <source>
        <dbReference type="Proteomes" id="UP000762676"/>
    </source>
</evidence>
<dbReference type="AlphaFoldDB" id="A0AAV4H6B0"/>
<keyword evidence="1" id="KW-0732">Signal</keyword>
<dbReference type="Proteomes" id="UP000762676">
    <property type="component" value="Unassembled WGS sequence"/>
</dbReference>
<organism evidence="2 3">
    <name type="scientific">Elysia marginata</name>
    <dbReference type="NCBI Taxonomy" id="1093978"/>
    <lineage>
        <taxon>Eukaryota</taxon>
        <taxon>Metazoa</taxon>
        <taxon>Spiralia</taxon>
        <taxon>Lophotrochozoa</taxon>
        <taxon>Mollusca</taxon>
        <taxon>Gastropoda</taxon>
        <taxon>Heterobranchia</taxon>
        <taxon>Euthyneura</taxon>
        <taxon>Panpulmonata</taxon>
        <taxon>Sacoglossa</taxon>
        <taxon>Placobranchoidea</taxon>
        <taxon>Plakobranchidae</taxon>
        <taxon>Elysia</taxon>
    </lineage>
</organism>
<gene>
    <name evidence="2" type="ORF">ElyMa_006215800</name>
</gene>
<name>A0AAV4H6B0_9GAST</name>
<feature type="signal peptide" evidence="1">
    <location>
        <begin position="1"/>
        <end position="24"/>
    </location>
</feature>